<keyword evidence="1" id="KW-0143">Chaperone</keyword>
<protein>
    <submittedName>
        <fullName evidence="5">Tubulin-specific chaperone D</fullName>
    </submittedName>
</protein>
<proteinExistence type="predicted"/>
<dbReference type="GO" id="GO:0007023">
    <property type="term" value="P:post-chaperonin tubulin folding pathway"/>
    <property type="evidence" value="ECO:0007669"/>
    <property type="project" value="InterPro"/>
</dbReference>
<dbReference type="OrthoDB" id="10253476at2759"/>
<feature type="compositionally biased region" description="Polar residues" evidence="2">
    <location>
        <begin position="337"/>
        <end position="354"/>
    </location>
</feature>
<dbReference type="GO" id="GO:0000226">
    <property type="term" value="P:microtubule cytoskeleton organization"/>
    <property type="evidence" value="ECO:0007669"/>
    <property type="project" value="TreeGrafter"/>
</dbReference>
<evidence type="ECO:0000256" key="1">
    <source>
        <dbReference type="ARBA" id="ARBA00023186"/>
    </source>
</evidence>
<dbReference type="GO" id="GO:0007021">
    <property type="term" value="P:tubulin complex assembly"/>
    <property type="evidence" value="ECO:0007669"/>
    <property type="project" value="InterPro"/>
</dbReference>
<dbReference type="AlphaFoldDB" id="A0A9N8HX64"/>
<dbReference type="GO" id="GO:0048487">
    <property type="term" value="F:beta-tubulin binding"/>
    <property type="evidence" value="ECO:0007669"/>
    <property type="project" value="InterPro"/>
</dbReference>
<dbReference type="PANTHER" id="PTHR12658:SF0">
    <property type="entry name" value="TUBULIN-SPECIFIC CHAPERONE D"/>
    <property type="match status" value="1"/>
</dbReference>
<dbReference type="Pfam" id="PF25767">
    <property type="entry name" value="ARM_TBCD_2nd"/>
    <property type="match status" value="1"/>
</dbReference>
<organism evidence="5 6">
    <name type="scientific">Seminavis robusta</name>
    <dbReference type="NCBI Taxonomy" id="568900"/>
    <lineage>
        <taxon>Eukaryota</taxon>
        <taxon>Sar</taxon>
        <taxon>Stramenopiles</taxon>
        <taxon>Ochrophyta</taxon>
        <taxon>Bacillariophyta</taxon>
        <taxon>Bacillariophyceae</taxon>
        <taxon>Bacillariophycidae</taxon>
        <taxon>Naviculales</taxon>
        <taxon>Naviculaceae</taxon>
        <taxon>Seminavis</taxon>
    </lineage>
</organism>
<dbReference type="GO" id="GO:0005096">
    <property type="term" value="F:GTPase activator activity"/>
    <property type="evidence" value="ECO:0007669"/>
    <property type="project" value="InterPro"/>
</dbReference>
<reference evidence="5" key="1">
    <citation type="submission" date="2020-06" db="EMBL/GenBank/DDBJ databases">
        <authorList>
            <consortium name="Plant Systems Biology data submission"/>
        </authorList>
    </citation>
    <scope>NUCLEOTIDE SEQUENCE</scope>
    <source>
        <strain evidence="5">D6</strain>
    </source>
</reference>
<dbReference type="Pfam" id="PF12612">
    <property type="entry name" value="TFCD_C"/>
    <property type="match status" value="1"/>
</dbReference>
<dbReference type="SUPFAM" id="SSF48371">
    <property type="entry name" value="ARM repeat"/>
    <property type="match status" value="1"/>
</dbReference>
<dbReference type="Gene3D" id="1.25.10.10">
    <property type="entry name" value="Leucine-rich Repeat Variant"/>
    <property type="match status" value="2"/>
</dbReference>
<dbReference type="InterPro" id="IPR016024">
    <property type="entry name" value="ARM-type_fold"/>
</dbReference>
<gene>
    <name evidence="5" type="ORF">SEMRO_2397_G326050.1</name>
</gene>
<dbReference type="InterPro" id="IPR011989">
    <property type="entry name" value="ARM-like"/>
</dbReference>
<dbReference type="PANTHER" id="PTHR12658">
    <property type="entry name" value="BETA-TUBULIN COFACTOR D"/>
    <property type="match status" value="1"/>
</dbReference>
<dbReference type="EMBL" id="CAICTM010002395">
    <property type="protein sequence ID" value="CAB9529076.1"/>
    <property type="molecule type" value="Genomic_DNA"/>
</dbReference>
<keyword evidence="6" id="KW-1185">Reference proteome</keyword>
<dbReference type="InterPro" id="IPR033162">
    <property type="entry name" value="TBCD"/>
</dbReference>
<feature type="region of interest" description="Disordered" evidence="2">
    <location>
        <begin position="333"/>
        <end position="362"/>
    </location>
</feature>
<dbReference type="InterPro" id="IPR058033">
    <property type="entry name" value="ARM_TBCD_2nd"/>
</dbReference>
<comment type="caution">
    <text evidence="5">The sequence shown here is derived from an EMBL/GenBank/DDBJ whole genome shotgun (WGS) entry which is preliminary data.</text>
</comment>
<feature type="domain" description="Tubulin-folding cofactor D ARM repeats" evidence="4">
    <location>
        <begin position="294"/>
        <end position="549"/>
    </location>
</feature>
<evidence type="ECO:0000259" key="3">
    <source>
        <dbReference type="Pfam" id="PF12612"/>
    </source>
</evidence>
<dbReference type="Pfam" id="PF23579">
    <property type="entry name" value="ARM_TBCD"/>
    <property type="match status" value="1"/>
</dbReference>
<name>A0A9N8HX64_9STRA</name>
<evidence type="ECO:0000256" key="2">
    <source>
        <dbReference type="SAM" id="MobiDB-lite"/>
    </source>
</evidence>
<dbReference type="Proteomes" id="UP001153069">
    <property type="component" value="Unassembled WGS sequence"/>
</dbReference>
<dbReference type="InterPro" id="IPR022577">
    <property type="entry name" value="TBCD_C"/>
</dbReference>
<evidence type="ECO:0000259" key="4">
    <source>
        <dbReference type="Pfam" id="PF25767"/>
    </source>
</evidence>
<evidence type="ECO:0000313" key="5">
    <source>
        <dbReference type="EMBL" id="CAB9529076.1"/>
    </source>
</evidence>
<sequence length="1261" mass="140729">MSAVSEDNLFVEREETQKLVAILTNTESSDDNEKDAALVRLRQIFDNYLECPTLLRYDVRNIVTDLLEVARKTIGKTGDESIIPFHHCSHALSAIYALSKVRGRKDIQRLLSHEVEDLEPVLRALQQLQREDNNNLQHFSGDSDQRPQRWESLYVLWNWVETLSLVPFHCSALFADSNSVVSSLIDLGKAQLSQTGPTREAAASSLAAWVSRPDLESTQIPEFVQWSRRILLEQCNHQTLRHSDAFLLLGVIQTLVRIIKVCSSSRDKVMDYMSALWPVFLRLEHLNVCDNNLLLRKFMVKWWARMGCIYLPPNITQWRYQRGRRSLADNLAMKGPSQATDTPSVQETGDSTESLTRHGPQHTDDELDLLWHVPDEVEDAMGFIQHKLRDPATMVRWAAAKGVGRLTARLPSICADDVLDAILEMFVDQEADQAWHGACLALAELARRGLLLPHRLSQLVPMIVRAIQYDVVRGQSSVGAHVRDAACYTYWSFARAYEPTILKPYVSTLSESIILTCLFDREVNCRRAASAAFQECVGRQGADSFKHGISILTVADYFSLGNRKDAYTKIALHVAQFPEYRTNIVKHVYRVKLHHWDPNIRQLASESLHGLIFLDPKYVIDYALPYLLKASLDPKDIPMRHGAILGLAESILALGKQVAAIQDSVPDNLLNEIRDIVTAIEKNRLYRGRGGEIVRAAVCRLICCICAAKIPLVARQQVRLLDSIDACLPHPNETIQEKACEALRELTLNYFPVGPNGPSDRLQKRVVDRYLHTAKTCENPASTRGFALALGYLPAKLLAPSPLVLDSVITVLRKVARHNATVGGERDAATRRNALIALKRVCQTVGLEGNLRSSGGGCVGLDCKLVDAVFETFLKGLVDYNMDRRGDVGSWCRIEAMNGLEAMAYLAVEQGSQESVPQLFSHDLAKKTVSGMLKQFCEKLDSVRVEAGGCLERILTKEDPRVPSIPEHEFLQRCFGLEQHEGDAEESKQVVGTTNWADASVTFPMVAKASKVDEYFAAILSGMVISVGGLTESISKESSAALLQLAKEARGTPRITTLGNVLLDLFHTHSRDGRVTLPLLKTIETLLSHQCLDELLKDVEECGFKKSLLRHISNEAKNCRDIHRHFACIDVALGLVGPPSDGVVEDALAFVCAQLVHSFPRVRRYAAEQLYVCLLEHPEYWVGSGDDESSMEDLLLEFAWDDSNRKATHCREMAQKVSNAIGVPLVLPDQPSLKDATNKKQPRQRDDFASYAALVGAVKQS</sequence>
<feature type="domain" description="Tubulin-folding cofactor D C-terminal" evidence="3">
    <location>
        <begin position="927"/>
        <end position="1124"/>
    </location>
</feature>
<accession>A0A9N8HX64</accession>
<evidence type="ECO:0000313" key="6">
    <source>
        <dbReference type="Proteomes" id="UP001153069"/>
    </source>
</evidence>